<keyword evidence="3" id="KW-1185">Reference proteome</keyword>
<dbReference type="InParanoid" id="A0A165CP49"/>
<dbReference type="InterPro" id="IPR050863">
    <property type="entry name" value="CenT-Element_Derived"/>
</dbReference>
<evidence type="ECO:0000313" key="3">
    <source>
        <dbReference type="Proteomes" id="UP000076842"/>
    </source>
</evidence>
<sequence length="114" mass="12757">MLVLDGHESHVNAEFNTYCKEHDIIPLCLPPHSSHLTQPLDISLFGPLKRAYSDKINNLVRGGVTHIKKDDFFPAFRAAFQVAFKEQNIKSGFRAAGLVPFNPDAVLSKLTLRL</sequence>
<dbReference type="Proteomes" id="UP000076842">
    <property type="component" value="Unassembled WGS sequence"/>
</dbReference>
<dbReference type="PANTHER" id="PTHR19303:SF62">
    <property type="entry name" value="HTH CENPB-TYPE DOMAIN-CONTAINING PROTEIN-RELATED"/>
    <property type="match status" value="1"/>
</dbReference>
<dbReference type="EMBL" id="KV424124">
    <property type="protein sequence ID" value="KZT51130.1"/>
    <property type="molecule type" value="Genomic_DNA"/>
</dbReference>
<protein>
    <submittedName>
        <fullName evidence="2">CENP-B protein</fullName>
    </submittedName>
</protein>
<reference evidence="2 3" key="1">
    <citation type="journal article" date="2016" name="Mol. Biol. Evol.">
        <title>Comparative Genomics of Early-Diverging Mushroom-Forming Fungi Provides Insights into the Origins of Lignocellulose Decay Capabilities.</title>
        <authorList>
            <person name="Nagy L.G."/>
            <person name="Riley R."/>
            <person name="Tritt A."/>
            <person name="Adam C."/>
            <person name="Daum C."/>
            <person name="Floudas D."/>
            <person name="Sun H."/>
            <person name="Yadav J.S."/>
            <person name="Pangilinan J."/>
            <person name="Larsson K.H."/>
            <person name="Matsuura K."/>
            <person name="Barry K."/>
            <person name="Labutti K."/>
            <person name="Kuo R."/>
            <person name="Ohm R.A."/>
            <person name="Bhattacharya S.S."/>
            <person name="Shirouzu T."/>
            <person name="Yoshinaga Y."/>
            <person name="Martin F.M."/>
            <person name="Grigoriev I.V."/>
            <person name="Hibbett D.S."/>
        </authorList>
    </citation>
    <scope>NUCLEOTIDE SEQUENCE [LARGE SCALE GENOMIC DNA]</scope>
    <source>
        <strain evidence="2 3">HHB12733</strain>
    </source>
</reference>
<organism evidence="2 3">
    <name type="scientific">Calocera cornea HHB12733</name>
    <dbReference type="NCBI Taxonomy" id="1353952"/>
    <lineage>
        <taxon>Eukaryota</taxon>
        <taxon>Fungi</taxon>
        <taxon>Dikarya</taxon>
        <taxon>Basidiomycota</taxon>
        <taxon>Agaricomycotina</taxon>
        <taxon>Dacrymycetes</taxon>
        <taxon>Dacrymycetales</taxon>
        <taxon>Dacrymycetaceae</taxon>
        <taxon>Calocera</taxon>
    </lineage>
</organism>
<dbReference type="AlphaFoldDB" id="A0A165CP49"/>
<dbReference type="GO" id="GO:0003677">
    <property type="term" value="F:DNA binding"/>
    <property type="evidence" value="ECO:0007669"/>
    <property type="project" value="TreeGrafter"/>
</dbReference>
<gene>
    <name evidence="2" type="ORF">CALCODRAFT_534395</name>
</gene>
<dbReference type="InterPro" id="IPR004875">
    <property type="entry name" value="DDE_SF_endonuclease_dom"/>
</dbReference>
<dbReference type="OrthoDB" id="3064354at2759"/>
<feature type="domain" description="DDE-1" evidence="1">
    <location>
        <begin position="1"/>
        <end position="93"/>
    </location>
</feature>
<dbReference type="Pfam" id="PF03184">
    <property type="entry name" value="DDE_1"/>
    <property type="match status" value="1"/>
</dbReference>
<name>A0A165CP49_9BASI</name>
<evidence type="ECO:0000259" key="1">
    <source>
        <dbReference type="Pfam" id="PF03184"/>
    </source>
</evidence>
<dbReference type="STRING" id="1353952.A0A165CP49"/>
<dbReference type="PANTHER" id="PTHR19303">
    <property type="entry name" value="TRANSPOSON"/>
    <property type="match status" value="1"/>
</dbReference>
<proteinExistence type="predicted"/>
<evidence type="ECO:0000313" key="2">
    <source>
        <dbReference type="EMBL" id="KZT51130.1"/>
    </source>
</evidence>
<dbReference type="GO" id="GO:0005634">
    <property type="term" value="C:nucleus"/>
    <property type="evidence" value="ECO:0007669"/>
    <property type="project" value="TreeGrafter"/>
</dbReference>
<accession>A0A165CP49</accession>